<protein>
    <submittedName>
        <fullName evidence="1">Uncharacterized protein</fullName>
    </submittedName>
</protein>
<proteinExistence type="predicted"/>
<reference evidence="1" key="1">
    <citation type="submission" date="2019-08" db="EMBL/GenBank/DDBJ databases">
        <authorList>
            <person name="Kucharzyk K."/>
            <person name="Murdoch R.W."/>
            <person name="Higgins S."/>
            <person name="Loffler F."/>
        </authorList>
    </citation>
    <scope>NUCLEOTIDE SEQUENCE</scope>
</reference>
<accession>A0A645FE41</accession>
<dbReference type="EMBL" id="VSSQ01059038">
    <property type="protein sequence ID" value="MPN12651.1"/>
    <property type="molecule type" value="Genomic_DNA"/>
</dbReference>
<comment type="caution">
    <text evidence="1">The sequence shown here is derived from an EMBL/GenBank/DDBJ whole genome shotgun (WGS) entry which is preliminary data.</text>
</comment>
<dbReference type="AlphaFoldDB" id="A0A645FE41"/>
<gene>
    <name evidence="1" type="ORF">SDC9_159970</name>
</gene>
<name>A0A645FE41_9ZZZZ</name>
<evidence type="ECO:0000313" key="1">
    <source>
        <dbReference type="EMBL" id="MPN12651.1"/>
    </source>
</evidence>
<sequence length="93" mass="10200">MVFGLNGRWTLTRGHQARVALHLVEGVEGRHSVVDGDSGGTQQQRAQHCDHRHQQPAVAALLVLRHVRCLRRGGPGAFTGAGQRLVRHESRPS</sequence>
<organism evidence="1">
    <name type="scientific">bioreactor metagenome</name>
    <dbReference type="NCBI Taxonomy" id="1076179"/>
    <lineage>
        <taxon>unclassified sequences</taxon>
        <taxon>metagenomes</taxon>
        <taxon>ecological metagenomes</taxon>
    </lineage>
</organism>